<dbReference type="GO" id="GO:0004553">
    <property type="term" value="F:hydrolase activity, hydrolyzing O-glycosyl compounds"/>
    <property type="evidence" value="ECO:0007669"/>
    <property type="project" value="InterPro"/>
</dbReference>
<dbReference type="KEGG" id="mgik:GO620_005550"/>
<dbReference type="InterPro" id="IPR017853">
    <property type="entry name" value="GH"/>
</dbReference>
<dbReference type="EMBL" id="CP066775">
    <property type="protein sequence ID" value="QQL50920.1"/>
    <property type="molecule type" value="Genomic_DNA"/>
</dbReference>
<reference evidence="2 3" key="1">
    <citation type="submission" date="2020-12" db="EMBL/GenBank/DDBJ databases">
        <title>HMF7856_wgs.fasta genome submission.</title>
        <authorList>
            <person name="Kang H."/>
            <person name="Kim H."/>
            <person name="Joh K."/>
        </authorList>
    </citation>
    <scope>NUCLEOTIDE SEQUENCE [LARGE SCALE GENOMIC DNA]</scope>
    <source>
        <strain evidence="2 3">HMF7856</strain>
    </source>
</reference>
<dbReference type="SUPFAM" id="SSF51445">
    <property type="entry name" value="(Trans)glycosidases"/>
    <property type="match status" value="1"/>
</dbReference>
<keyword evidence="3" id="KW-1185">Reference proteome</keyword>
<organism evidence="2 3">
    <name type="scientific">Mucilaginibacter ginkgonis</name>
    <dbReference type="NCBI Taxonomy" id="2682091"/>
    <lineage>
        <taxon>Bacteria</taxon>
        <taxon>Pseudomonadati</taxon>
        <taxon>Bacteroidota</taxon>
        <taxon>Sphingobacteriia</taxon>
        <taxon>Sphingobacteriales</taxon>
        <taxon>Sphingobacteriaceae</taxon>
        <taxon>Mucilaginibacter</taxon>
    </lineage>
</organism>
<dbReference type="InterPro" id="IPR045053">
    <property type="entry name" value="MAN-like"/>
</dbReference>
<dbReference type="Pfam" id="PF16586">
    <property type="entry name" value="DUF5060"/>
    <property type="match status" value="1"/>
</dbReference>
<sequence>MKIFKYYITLILVALCAAKVSGQVLSITPVSASARQYAKIEFNIKLIADWQNPYLQNDIALDMLLRSPSGKEIVLPCYYESGMSGKPSLWKARFAPREAGKYTYGIRLRGLNTKESQSITHSFIVAPSKRSGFLHPNDNWTFKFDNGKRFRGIGENIGWESRTSDDSKFFSKLHQSPRYNYDYMLKSLAKHGGNFFRTWISRWNLPIDWHDNFNNSRYTASDKYFNPSAVKRMDRLVNLSDSLGVYMMLTLGMGAYEIKDGGFSPTAADFFVNPKSKERYKDRLRYIIARWGYSTNIAAWELFNEVDNVQFGDKDKPISADSIVAWHDEMSTYIKSIDPYRHMVTTSISHRDLKGLNTLRNIDFNQKHIYKNTAGIPKAITEYEALYKKPYVIGEYGYEWDWSKNFDDFAPHMDDDFKRGLWYGLFSPTPILPLSWWWEYFDNRGTDKYFSKIREVNNWIFKNNAPLKQSTVNTTMTDVYTTAIKCGREYFVYVYNAGNNGITGTVTLAAQLSSLSPGSVYEPEGEILEMLPPLKSVDGKTDIYVENLAAHTDRIFILR</sequence>
<protein>
    <submittedName>
        <fullName evidence="2">DUF5060 domain-containing protein</fullName>
    </submittedName>
</protein>
<name>A0A6I4I0C1_9SPHI</name>
<dbReference type="InterPro" id="IPR013783">
    <property type="entry name" value="Ig-like_fold"/>
</dbReference>
<dbReference type="Gene3D" id="2.60.40.10">
    <property type="entry name" value="Immunoglobulins"/>
    <property type="match status" value="1"/>
</dbReference>
<proteinExistence type="predicted"/>
<dbReference type="RefSeq" id="WP_157523498.1">
    <property type="nucleotide sequence ID" value="NZ_CP066775.1"/>
</dbReference>
<accession>A0A6I4I0C1</accession>
<dbReference type="Gene3D" id="3.20.20.80">
    <property type="entry name" value="Glycosidases"/>
    <property type="match status" value="1"/>
</dbReference>
<evidence type="ECO:0000313" key="2">
    <source>
        <dbReference type="EMBL" id="QQL50920.1"/>
    </source>
</evidence>
<dbReference type="AlphaFoldDB" id="A0A6I4I0C1"/>
<evidence type="ECO:0000313" key="3">
    <source>
        <dbReference type="Proteomes" id="UP000429232"/>
    </source>
</evidence>
<evidence type="ECO:0000259" key="1">
    <source>
        <dbReference type="Pfam" id="PF16586"/>
    </source>
</evidence>
<dbReference type="PANTHER" id="PTHR31451">
    <property type="match status" value="1"/>
</dbReference>
<dbReference type="InterPro" id="IPR032260">
    <property type="entry name" value="DUF5060"/>
</dbReference>
<gene>
    <name evidence="2" type="ORF">GO620_005550</name>
</gene>
<dbReference type="Proteomes" id="UP000429232">
    <property type="component" value="Chromosome"/>
</dbReference>
<feature type="domain" description="DUF5060" evidence="1">
    <location>
        <begin position="35"/>
        <end position="107"/>
    </location>
</feature>